<dbReference type="PROSITE" id="PS51918">
    <property type="entry name" value="RADICAL_SAM"/>
    <property type="match status" value="1"/>
</dbReference>
<dbReference type="Pfam" id="PF04055">
    <property type="entry name" value="Radical_SAM"/>
    <property type="match status" value="1"/>
</dbReference>
<dbReference type="PANTHER" id="PTHR11228:SF7">
    <property type="entry name" value="PQQA PEPTIDE CYCLASE"/>
    <property type="match status" value="1"/>
</dbReference>
<dbReference type="SFLD" id="SFLDS00029">
    <property type="entry name" value="Radical_SAM"/>
    <property type="match status" value="1"/>
</dbReference>
<evidence type="ECO:0000256" key="4">
    <source>
        <dbReference type="ARBA" id="ARBA00022723"/>
    </source>
</evidence>
<name>A0ABU4JTB4_9CLOT</name>
<dbReference type="PANTHER" id="PTHR11228">
    <property type="entry name" value="RADICAL SAM DOMAIN PROTEIN"/>
    <property type="match status" value="1"/>
</dbReference>
<dbReference type="SFLD" id="SFLDG01067">
    <property type="entry name" value="SPASM/twitch_domain_containing"/>
    <property type="match status" value="1"/>
</dbReference>
<evidence type="ECO:0000256" key="2">
    <source>
        <dbReference type="ARBA" id="ARBA00022485"/>
    </source>
</evidence>
<evidence type="ECO:0000256" key="5">
    <source>
        <dbReference type="ARBA" id="ARBA00023004"/>
    </source>
</evidence>
<dbReference type="NCBIfam" id="TIGR04085">
    <property type="entry name" value="rSAM_more_4Fe4S"/>
    <property type="match status" value="1"/>
</dbReference>
<comment type="cofactor">
    <cofactor evidence="1">
        <name>[4Fe-4S] cluster</name>
        <dbReference type="ChEBI" id="CHEBI:49883"/>
    </cofactor>
</comment>
<sequence length="387" mass="43956">MISVSKLLCGTENYGDSLRYIKGAAEQKYGVSEGKGPVVVWNCTRTCNLNCIHCYADSKNMKYEGELTLQEGKDFIEDLAKFKVPVILFSGGEPLMRNDIFNLLEHSSKYNIRSTISTNGTLLSKEVCLSLKRFNVGYIGVSLDGVGSSHDKFRRTKGAFDKALLGIRNCLESGQKAGLRFTINRHNFNQLEDIFRLIKEENIPRVCFYHLVYSGRGNEMIKEDISHEESREVMDLIIRKTLEFGEKTEILTVDNHADAVYIYLQAQKRYPSLANRVLNLIKINGGNRSGMAFGNVDFRGNVHPDQFTSHYNFGNIRGKSFSEIWKKSSHPILQGLRDRKPLLKGRCSHCRWLSLCNGNFRSRAEAVTGDFWESDPACYLTDKEIES</sequence>
<dbReference type="NCBIfam" id="TIGR04054">
    <property type="entry name" value="rSAM_NirJ1"/>
    <property type="match status" value="1"/>
</dbReference>
<keyword evidence="5" id="KW-0408">Iron</keyword>
<organism evidence="9 10">
    <name type="scientific">Clostridium tanneri</name>
    <dbReference type="NCBI Taxonomy" id="3037988"/>
    <lineage>
        <taxon>Bacteria</taxon>
        <taxon>Bacillati</taxon>
        <taxon>Bacillota</taxon>
        <taxon>Clostridia</taxon>
        <taxon>Eubacteriales</taxon>
        <taxon>Clostridiaceae</taxon>
        <taxon>Clostridium</taxon>
    </lineage>
</organism>
<dbReference type="InterPro" id="IPR017200">
    <property type="entry name" value="PqqE-like"/>
</dbReference>
<keyword evidence="3" id="KW-0949">S-adenosyl-L-methionine</keyword>
<evidence type="ECO:0000259" key="8">
    <source>
        <dbReference type="PROSITE" id="PS51918"/>
    </source>
</evidence>
<dbReference type="SFLD" id="SFLDF00543">
    <property type="entry name" value="alternative_heme_biosynthesis"/>
    <property type="match status" value="1"/>
</dbReference>
<evidence type="ECO:0000313" key="10">
    <source>
        <dbReference type="Proteomes" id="UP001281656"/>
    </source>
</evidence>
<keyword evidence="2" id="KW-0004">4Fe-4S</keyword>
<evidence type="ECO:0000256" key="1">
    <source>
        <dbReference type="ARBA" id="ARBA00001966"/>
    </source>
</evidence>
<dbReference type="InterPro" id="IPR007197">
    <property type="entry name" value="rSAM"/>
</dbReference>
<dbReference type="InterPro" id="IPR023930">
    <property type="entry name" value="NirJ1"/>
</dbReference>
<dbReference type="InterPro" id="IPR058240">
    <property type="entry name" value="rSAM_sf"/>
</dbReference>
<dbReference type="CDD" id="cd21123">
    <property type="entry name" value="SPASM_MftC-like"/>
    <property type="match status" value="1"/>
</dbReference>
<dbReference type="Pfam" id="PF13186">
    <property type="entry name" value="SPASM"/>
    <property type="match status" value="1"/>
</dbReference>
<dbReference type="InterPro" id="IPR023885">
    <property type="entry name" value="4Fe4S-binding_SPASM_dom"/>
</dbReference>
<dbReference type="PIRSF" id="PIRSF037420">
    <property type="entry name" value="PQQ_syn_pqqE"/>
    <property type="match status" value="1"/>
</dbReference>
<dbReference type="CDD" id="cd01335">
    <property type="entry name" value="Radical_SAM"/>
    <property type="match status" value="1"/>
</dbReference>
<dbReference type="Proteomes" id="UP001281656">
    <property type="component" value="Unassembled WGS sequence"/>
</dbReference>
<dbReference type="SMART" id="SM00729">
    <property type="entry name" value="Elp3"/>
    <property type="match status" value="1"/>
</dbReference>
<evidence type="ECO:0000256" key="7">
    <source>
        <dbReference type="ARBA" id="ARBA00023239"/>
    </source>
</evidence>
<dbReference type="InterPro" id="IPR034479">
    <property type="entry name" value="AhbC-like"/>
</dbReference>
<protein>
    <submittedName>
        <fullName evidence="9">Heme d1 biosynthesis radical SAM protein NirJ1</fullName>
    </submittedName>
</protein>
<dbReference type="SFLD" id="SFLDG01385">
    <property type="entry name" value="heme_carboxy_lyase_like"/>
    <property type="match status" value="1"/>
</dbReference>
<dbReference type="InterPro" id="IPR050377">
    <property type="entry name" value="Radical_SAM_PqqE_MftC-like"/>
</dbReference>
<keyword evidence="10" id="KW-1185">Reference proteome</keyword>
<comment type="caution">
    <text evidence="9">The sequence shown here is derived from an EMBL/GenBank/DDBJ whole genome shotgun (WGS) entry which is preliminary data.</text>
</comment>
<dbReference type="SUPFAM" id="SSF102114">
    <property type="entry name" value="Radical SAM enzymes"/>
    <property type="match status" value="1"/>
</dbReference>
<keyword evidence="4" id="KW-0479">Metal-binding</keyword>
<dbReference type="EMBL" id="JARUJP010000009">
    <property type="protein sequence ID" value="MDW8801386.1"/>
    <property type="molecule type" value="Genomic_DNA"/>
</dbReference>
<feature type="domain" description="Radical SAM core" evidence="8">
    <location>
        <begin position="33"/>
        <end position="243"/>
    </location>
</feature>
<dbReference type="SFLD" id="SFLDG01386">
    <property type="entry name" value="main_SPASM_domain-containing"/>
    <property type="match status" value="1"/>
</dbReference>
<gene>
    <name evidence="9" type="primary">nirJ1</name>
    <name evidence="9" type="ORF">P8V03_09485</name>
</gene>
<dbReference type="Gene3D" id="3.20.20.70">
    <property type="entry name" value="Aldolase class I"/>
    <property type="match status" value="1"/>
</dbReference>
<evidence type="ECO:0000313" key="9">
    <source>
        <dbReference type="EMBL" id="MDW8801386.1"/>
    </source>
</evidence>
<evidence type="ECO:0000256" key="6">
    <source>
        <dbReference type="ARBA" id="ARBA00023014"/>
    </source>
</evidence>
<dbReference type="InterPro" id="IPR013785">
    <property type="entry name" value="Aldolase_TIM"/>
</dbReference>
<accession>A0ABU4JTB4</accession>
<proteinExistence type="predicted"/>
<keyword evidence="7" id="KW-0456">Lyase</keyword>
<dbReference type="InterPro" id="IPR034480">
    <property type="entry name" value="Heme_synthase-like"/>
</dbReference>
<dbReference type="RefSeq" id="WP_318797983.1">
    <property type="nucleotide sequence ID" value="NZ_JARUJP010000009.1"/>
</dbReference>
<evidence type="ECO:0000256" key="3">
    <source>
        <dbReference type="ARBA" id="ARBA00022691"/>
    </source>
</evidence>
<dbReference type="InterPro" id="IPR006638">
    <property type="entry name" value="Elp3/MiaA/NifB-like_rSAM"/>
</dbReference>
<reference evidence="9 10" key="1">
    <citation type="submission" date="2023-04" db="EMBL/GenBank/DDBJ databases">
        <title>Clostridium tannerae sp. nov., isolated from the fecal material of an alpaca.</title>
        <authorList>
            <person name="Miller S."/>
            <person name="Hendry M."/>
            <person name="King J."/>
            <person name="Sankaranarayanan K."/>
            <person name="Lawson P.A."/>
        </authorList>
    </citation>
    <scope>NUCLEOTIDE SEQUENCE [LARGE SCALE GENOMIC DNA]</scope>
    <source>
        <strain evidence="9 10">A1-XYC3</strain>
    </source>
</reference>
<keyword evidence="6" id="KW-0411">Iron-sulfur</keyword>